<dbReference type="OrthoDB" id="154356at2759"/>
<dbReference type="GO" id="GO:0005669">
    <property type="term" value="C:transcription factor TFIID complex"/>
    <property type="evidence" value="ECO:0007669"/>
    <property type="project" value="TreeGrafter"/>
</dbReference>
<dbReference type="Proteomes" id="UP000594262">
    <property type="component" value="Unplaced"/>
</dbReference>
<evidence type="ECO:0000256" key="4">
    <source>
        <dbReference type="ARBA" id="ARBA00023242"/>
    </source>
</evidence>
<accession>A0A7M5V267</accession>
<evidence type="ECO:0000256" key="3">
    <source>
        <dbReference type="ARBA" id="ARBA00023163"/>
    </source>
</evidence>
<comment type="subcellular location">
    <subcellularLocation>
        <location evidence="1 6">Nucleus</location>
    </subcellularLocation>
</comment>
<dbReference type="AlphaFoldDB" id="A0A7M5V267"/>
<keyword evidence="4 6" id="KW-0539">Nucleus</keyword>
<sequence>MSQTPINQMQDRKPDINILTQQLKTAQSFAGPITPTATVKVEPKEEEQMPTSGTNLSEFVNQLEDYVPTVPDAVTVSYMQRAGFENIDPRIVRLISLASQKFVSDIAHDALQHCKMRGQSGQSSRKSGKDKRYTLSMDDLSPALNEYGVHVKKPPYFT</sequence>
<dbReference type="Pfam" id="PF03540">
    <property type="entry name" value="TAF10"/>
    <property type="match status" value="1"/>
</dbReference>
<evidence type="ECO:0000313" key="7">
    <source>
        <dbReference type="EnsemblMetazoa" id="CLYHEMP004991.1"/>
    </source>
</evidence>
<evidence type="ECO:0000256" key="6">
    <source>
        <dbReference type="PIRNR" id="PIRNR017246"/>
    </source>
</evidence>
<keyword evidence="3 6" id="KW-0804">Transcription</keyword>
<proteinExistence type="inferred from homology"/>
<evidence type="ECO:0000256" key="1">
    <source>
        <dbReference type="ARBA" id="ARBA00004123"/>
    </source>
</evidence>
<dbReference type="GO" id="GO:0000124">
    <property type="term" value="C:SAGA complex"/>
    <property type="evidence" value="ECO:0007669"/>
    <property type="project" value="TreeGrafter"/>
</dbReference>
<protein>
    <recommendedName>
        <fullName evidence="6">Transcription initiation factor TFIID subunit 10</fullName>
    </recommendedName>
</protein>
<name>A0A7M5V267_9CNID</name>
<reference evidence="7" key="1">
    <citation type="submission" date="2021-01" db="UniProtKB">
        <authorList>
            <consortium name="EnsemblMetazoa"/>
        </authorList>
    </citation>
    <scope>IDENTIFICATION</scope>
</reference>
<dbReference type="GO" id="GO:1990841">
    <property type="term" value="F:promoter-specific chromatin binding"/>
    <property type="evidence" value="ECO:0007669"/>
    <property type="project" value="TreeGrafter"/>
</dbReference>
<evidence type="ECO:0000256" key="2">
    <source>
        <dbReference type="ARBA" id="ARBA00023015"/>
    </source>
</evidence>
<dbReference type="PIRSF" id="PIRSF017246">
    <property type="entry name" value="TFIID_TAF10"/>
    <property type="match status" value="1"/>
</dbReference>
<dbReference type="PANTHER" id="PTHR21242">
    <property type="entry name" value="TRANSCRIPTION INITIATION FACTOR TFIID SUBUNIT 10"/>
    <property type="match status" value="1"/>
</dbReference>
<evidence type="ECO:0000256" key="5">
    <source>
        <dbReference type="ARBA" id="ARBA00025730"/>
    </source>
</evidence>
<evidence type="ECO:0000313" key="8">
    <source>
        <dbReference type="Proteomes" id="UP000594262"/>
    </source>
</evidence>
<dbReference type="GO" id="GO:0016251">
    <property type="term" value="F:RNA polymerase II general transcription initiation factor activity"/>
    <property type="evidence" value="ECO:0007669"/>
    <property type="project" value="TreeGrafter"/>
</dbReference>
<dbReference type="GO" id="GO:0006367">
    <property type="term" value="P:transcription initiation at RNA polymerase II promoter"/>
    <property type="evidence" value="ECO:0007669"/>
    <property type="project" value="TreeGrafter"/>
</dbReference>
<keyword evidence="2 6" id="KW-0805">Transcription regulation</keyword>
<comment type="function">
    <text evidence="6">The TFIID basal transcription factor complex plays a major role in the initiation of RNA polymerase II (Pol II)-dependent transcription.</text>
</comment>
<dbReference type="CDD" id="cd07982">
    <property type="entry name" value="HFD_TAF10"/>
    <property type="match status" value="1"/>
</dbReference>
<organism evidence="7 8">
    <name type="scientific">Clytia hemisphaerica</name>
    <dbReference type="NCBI Taxonomy" id="252671"/>
    <lineage>
        <taxon>Eukaryota</taxon>
        <taxon>Metazoa</taxon>
        <taxon>Cnidaria</taxon>
        <taxon>Hydrozoa</taxon>
        <taxon>Hydroidolina</taxon>
        <taxon>Leptothecata</taxon>
        <taxon>Obeliida</taxon>
        <taxon>Clytiidae</taxon>
        <taxon>Clytia</taxon>
    </lineage>
</organism>
<comment type="similarity">
    <text evidence="5 6">Belongs to the TAF10 family.</text>
</comment>
<dbReference type="EnsemblMetazoa" id="CLYHEMT004991.1">
    <property type="protein sequence ID" value="CLYHEMP004991.1"/>
    <property type="gene ID" value="CLYHEMG004991"/>
</dbReference>
<dbReference type="PRINTS" id="PR01443">
    <property type="entry name" value="TFIID30KDSUB"/>
</dbReference>
<dbReference type="InterPro" id="IPR003923">
    <property type="entry name" value="TAF10"/>
</dbReference>
<keyword evidence="8" id="KW-1185">Reference proteome</keyword>
<dbReference type="PANTHER" id="PTHR21242:SF0">
    <property type="entry name" value="TRANSCRIPTION INITIATION FACTOR TFIID SUBUNIT 10"/>
    <property type="match status" value="1"/>
</dbReference>